<reference evidence="1 2" key="1">
    <citation type="journal article" date="2016" name="Environ. Microbiol.">
        <title>New Methyloceanibacter diversity from North Sea sediments includes methanotroph containing solely the soluble methane monooxygenase.</title>
        <authorList>
            <person name="Vekeman B."/>
            <person name="Kerckhof F.M."/>
            <person name="Cremers G."/>
            <person name="de Vos P."/>
            <person name="Vandamme P."/>
            <person name="Boon N."/>
            <person name="Op den Camp H.J."/>
            <person name="Heylen K."/>
        </authorList>
    </citation>
    <scope>NUCLEOTIDE SEQUENCE [LARGE SCALE GENOMIC DNA]</scope>
    <source>
        <strain evidence="1 2">R-67177</strain>
    </source>
</reference>
<keyword evidence="2" id="KW-1185">Reference proteome</keyword>
<name>A0A1E3WBA1_9HYPH</name>
<sequence length="68" mass="7201">MSRQASALEAALGPSKHHDVIAAIECRQTLLMLQSPPLAIEQIEVEIEWLGLAPKKEKAAALDGAAAV</sequence>
<evidence type="ECO:0000313" key="2">
    <source>
        <dbReference type="Proteomes" id="UP000095042"/>
    </source>
</evidence>
<protein>
    <submittedName>
        <fullName evidence="1">Uncharacterized protein</fullName>
    </submittedName>
</protein>
<evidence type="ECO:0000313" key="1">
    <source>
        <dbReference type="EMBL" id="ODS03093.1"/>
    </source>
</evidence>
<organism evidence="1 2">
    <name type="scientific">Methyloceanibacter marginalis</name>
    <dbReference type="NCBI Taxonomy" id="1774971"/>
    <lineage>
        <taxon>Bacteria</taxon>
        <taxon>Pseudomonadati</taxon>
        <taxon>Pseudomonadota</taxon>
        <taxon>Alphaproteobacteria</taxon>
        <taxon>Hyphomicrobiales</taxon>
        <taxon>Hyphomicrobiaceae</taxon>
        <taxon>Methyloceanibacter</taxon>
    </lineage>
</organism>
<dbReference type="EMBL" id="LPWD01000170">
    <property type="protein sequence ID" value="ODS03093.1"/>
    <property type="molecule type" value="Genomic_DNA"/>
</dbReference>
<dbReference type="RefSeq" id="WP_069623705.1">
    <property type="nucleotide sequence ID" value="NZ_LPWD01000170.1"/>
</dbReference>
<gene>
    <name evidence="1" type="ORF">AUC71_11580</name>
</gene>
<dbReference type="Proteomes" id="UP000095042">
    <property type="component" value="Unassembled WGS sequence"/>
</dbReference>
<proteinExistence type="predicted"/>
<dbReference type="AlphaFoldDB" id="A0A1E3WBA1"/>
<accession>A0A1E3WBA1</accession>
<comment type="caution">
    <text evidence="1">The sequence shown here is derived from an EMBL/GenBank/DDBJ whole genome shotgun (WGS) entry which is preliminary data.</text>
</comment>